<dbReference type="AlphaFoldDB" id="A0A1X7QYC6"/>
<keyword evidence="2" id="KW-1133">Transmembrane helix</keyword>
<name>A0A1X7QYC6_9SACH</name>
<dbReference type="OrthoDB" id="4066990at2759"/>
<gene>
    <name evidence="3" type="ORF">KASA_0Q08921G</name>
</gene>
<evidence type="ECO:0000256" key="2">
    <source>
        <dbReference type="SAM" id="Phobius"/>
    </source>
</evidence>
<evidence type="ECO:0000313" key="4">
    <source>
        <dbReference type="Proteomes" id="UP000196158"/>
    </source>
</evidence>
<proteinExistence type="predicted"/>
<evidence type="ECO:0000313" key="3">
    <source>
        <dbReference type="EMBL" id="SMN18418.1"/>
    </source>
</evidence>
<dbReference type="STRING" id="1789683.A0A1X7QYC6"/>
<protein>
    <submittedName>
        <fullName evidence="3">Uncharacterized protein</fullName>
    </submittedName>
</protein>
<keyword evidence="4" id="KW-1185">Reference proteome</keyword>
<keyword evidence="2" id="KW-0812">Transmembrane</keyword>
<dbReference type="Proteomes" id="UP000196158">
    <property type="component" value="Unassembled WGS sequence"/>
</dbReference>
<dbReference type="EMBL" id="FXLY01000002">
    <property type="protein sequence ID" value="SMN18418.1"/>
    <property type="molecule type" value="Genomic_DNA"/>
</dbReference>
<reference evidence="3 4" key="1">
    <citation type="submission" date="2017-04" db="EMBL/GenBank/DDBJ databases">
        <authorList>
            <person name="Afonso C.L."/>
            <person name="Miller P.J."/>
            <person name="Scott M.A."/>
            <person name="Spackman E."/>
            <person name="Goraichik I."/>
            <person name="Dimitrov K.M."/>
            <person name="Suarez D.L."/>
            <person name="Swayne D.E."/>
        </authorList>
    </citation>
    <scope>NUCLEOTIDE SEQUENCE [LARGE SCALE GENOMIC DNA]</scope>
</reference>
<feature type="transmembrane region" description="Helical" evidence="2">
    <location>
        <begin position="7"/>
        <end position="28"/>
    </location>
</feature>
<feature type="region of interest" description="Disordered" evidence="1">
    <location>
        <begin position="223"/>
        <end position="311"/>
    </location>
</feature>
<sequence length="311" mass="35409">MFEVISSVLSSIVSIIIPLHVTLETVYLSKDSNAMSSFVKSTSMLQPQTEQGELTTLLLKYWALHAILYLLIPQTPIQFLVGILPFSEFIIFIYNILATVELLAKFTIFINEQQQFLSNFLKFVNNINDPKKSKLEQFTRLYQSSFTNYYNQKYHTDIRDQNLVDSFLFGTYTDSVIALCKRYAKFAPQTKIIPTYFDFIVVNIINFKNFVLSYYNFAEEHSNINTGNSNDTTSGSTTSETENTSGSSSGASFHPGSFENPNRRSNKTPYEDYNIINELLNEAKKLFNPPREPPNSETDDDLGGPNMPSLD</sequence>
<feature type="compositionally biased region" description="Low complexity" evidence="1">
    <location>
        <begin position="223"/>
        <end position="250"/>
    </location>
</feature>
<evidence type="ECO:0000256" key="1">
    <source>
        <dbReference type="SAM" id="MobiDB-lite"/>
    </source>
</evidence>
<organism evidence="3 4">
    <name type="scientific">Maudiozyma saulgeensis</name>
    <dbReference type="NCBI Taxonomy" id="1789683"/>
    <lineage>
        <taxon>Eukaryota</taxon>
        <taxon>Fungi</taxon>
        <taxon>Dikarya</taxon>
        <taxon>Ascomycota</taxon>
        <taxon>Saccharomycotina</taxon>
        <taxon>Saccharomycetes</taxon>
        <taxon>Saccharomycetales</taxon>
        <taxon>Saccharomycetaceae</taxon>
        <taxon>Maudiozyma</taxon>
    </lineage>
</organism>
<keyword evidence="2" id="KW-0472">Membrane</keyword>
<accession>A0A1X7QYC6</accession>